<comment type="caution">
    <text evidence="5">The sequence shown here is derived from an EMBL/GenBank/DDBJ whole genome shotgun (WGS) entry which is preliminary data.</text>
</comment>
<name>A0A4Q1HH97_9BURK</name>
<sequence>MTRLPSSPSFNSASLRRTVLDMAYAGSTVHIGCAFSIVELLAVLYRHHLRYPDNDPNAAGRDYLVLSKGHGVMAQYACMRELGWLDVSAISGYFSDGSDLKGLSDSRVPGLEVTSGSLGHGFSVGVGMALGARLRKTDQKTYVVVGDGEINEGPIWEGALFAAHHKLNNFMTIIDENGFQAMGRTDEVLNLGSIEAKFASFGFEAMSVDGHDEAAIHAAIRRLWESPSPAPKALVARTVKGKGVPFMEHNNVWHYTRLNADTYARAIEAVGGSR</sequence>
<proteinExistence type="inferred from homology"/>
<dbReference type="Gene3D" id="3.40.50.970">
    <property type="match status" value="1"/>
</dbReference>
<organism evidence="5 6">
    <name type="scientific">Achromobacter aloeverae</name>
    <dbReference type="NCBI Taxonomy" id="1750518"/>
    <lineage>
        <taxon>Bacteria</taxon>
        <taxon>Pseudomonadati</taxon>
        <taxon>Pseudomonadota</taxon>
        <taxon>Betaproteobacteria</taxon>
        <taxon>Burkholderiales</taxon>
        <taxon>Alcaligenaceae</taxon>
        <taxon>Achromobacter</taxon>
    </lineage>
</organism>
<evidence type="ECO:0000256" key="1">
    <source>
        <dbReference type="ARBA" id="ARBA00001964"/>
    </source>
</evidence>
<dbReference type="InterPro" id="IPR029061">
    <property type="entry name" value="THDP-binding"/>
</dbReference>
<dbReference type="RefSeq" id="WP_129151786.1">
    <property type="nucleotide sequence ID" value="NZ_JBHSDO010000012.1"/>
</dbReference>
<evidence type="ECO:0000256" key="2">
    <source>
        <dbReference type="ARBA" id="ARBA00007131"/>
    </source>
</evidence>
<comment type="similarity">
    <text evidence="2">Belongs to the transketolase family.</text>
</comment>
<dbReference type="PANTHER" id="PTHR47514:SF1">
    <property type="entry name" value="TRANSKETOLASE N-TERMINAL SECTION-RELATED"/>
    <property type="match status" value="1"/>
</dbReference>
<keyword evidence="3" id="KW-0786">Thiamine pyrophosphate</keyword>
<dbReference type="Proteomes" id="UP000290849">
    <property type="component" value="Unassembled WGS sequence"/>
</dbReference>
<dbReference type="AlphaFoldDB" id="A0A4Q1HH97"/>
<accession>A0A4Q1HH97</accession>
<dbReference type="CDD" id="cd02012">
    <property type="entry name" value="TPP_TK"/>
    <property type="match status" value="1"/>
</dbReference>
<evidence type="ECO:0000313" key="5">
    <source>
        <dbReference type="EMBL" id="RXN86787.1"/>
    </source>
</evidence>
<dbReference type="OrthoDB" id="8732661at2"/>
<dbReference type="Pfam" id="PF00456">
    <property type="entry name" value="Transketolase_N"/>
    <property type="match status" value="1"/>
</dbReference>
<keyword evidence="6" id="KW-1185">Reference proteome</keyword>
<gene>
    <name evidence="5" type="ORF">C7R54_17850</name>
</gene>
<evidence type="ECO:0000259" key="4">
    <source>
        <dbReference type="Pfam" id="PF00456"/>
    </source>
</evidence>
<dbReference type="InterPro" id="IPR005474">
    <property type="entry name" value="Transketolase_N"/>
</dbReference>
<feature type="domain" description="Transketolase N-terminal" evidence="4">
    <location>
        <begin position="16"/>
        <end position="270"/>
    </location>
</feature>
<protein>
    <submittedName>
        <fullName evidence="5">Transketolase</fullName>
    </submittedName>
</protein>
<dbReference type="PANTHER" id="PTHR47514">
    <property type="entry name" value="TRANSKETOLASE N-TERMINAL SECTION-RELATED"/>
    <property type="match status" value="1"/>
</dbReference>
<reference evidence="5 6" key="1">
    <citation type="journal article" date="2017" name="Int. J. Syst. Evol. Microbiol.">
        <title>Achromobacter aloeverae sp. nov., isolated from the root of Aloe vera (L.) Burm.f.</title>
        <authorList>
            <person name="Kuncharoen N."/>
            <person name="Muramatsu Y."/>
            <person name="Shibata C."/>
            <person name="Kamakura Y."/>
            <person name="Nakagawa Y."/>
            <person name="Tanasupawat S."/>
        </authorList>
    </citation>
    <scope>NUCLEOTIDE SEQUENCE [LARGE SCALE GENOMIC DNA]</scope>
    <source>
        <strain evidence="5 6">AVA-1</strain>
    </source>
</reference>
<dbReference type="EMBL" id="PYAL01000005">
    <property type="protein sequence ID" value="RXN86787.1"/>
    <property type="molecule type" value="Genomic_DNA"/>
</dbReference>
<evidence type="ECO:0000313" key="6">
    <source>
        <dbReference type="Proteomes" id="UP000290849"/>
    </source>
</evidence>
<dbReference type="SUPFAM" id="SSF52518">
    <property type="entry name" value="Thiamin diphosphate-binding fold (THDP-binding)"/>
    <property type="match status" value="1"/>
</dbReference>
<evidence type="ECO:0000256" key="3">
    <source>
        <dbReference type="ARBA" id="ARBA00023052"/>
    </source>
</evidence>
<comment type="cofactor">
    <cofactor evidence="1">
        <name>thiamine diphosphate</name>
        <dbReference type="ChEBI" id="CHEBI:58937"/>
    </cofactor>
</comment>